<dbReference type="EMBL" id="BKCJ010003898">
    <property type="protein sequence ID" value="GEU57819.1"/>
    <property type="molecule type" value="Genomic_DNA"/>
</dbReference>
<organism evidence="1">
    <name type="scientific">Tanacetum cinerariifolium</name>
    <name type="common">Dalmatian daisy</name>
    <name type="synonym">Chrysanthemum cinerariifolium</name>
    <dbReference type="NCBI Taxonomy" id="118510"/>
    <lineage>
        <taxon>Eukaryota</taxon>
        <taxon>Viridiplantae</taxon>
        <taxon>Streptophyta</taxon>
        <taxon>Embryophyta</taxon>
        <taxon>Tracheophyta</taxon>
        <taxon>Spermatophyta</taxon>
        <taxon>Magnoliopsida</taxon>
        <taxon>eudicotyledons</taxon>
        <taxon>Gunneridae</taxon>
        <taxon>Pentapetalae</taxon>
        <taxon>asterids</taxon>
        <taxon>campanulids</taxon>
        <taxon>Asterales</taxon>
        <taxon>Asteraceae</taxon>
        <taxon>Asteroideae</taxon>
        <taxon>Anthemideae</taxon>
        <taxon>Anthemidinae</taxon>
        <taxon>Tanacetum</taxon>
    </lineage>
</organism>
<gene>
    <name evidence="1" type="ORF">Tci_029797</name>
</gene>
<proteinExistence type="predicted"/>
<name>A0A6L2L9J0_TANCI</name>
<accession>A0A6L2L9J0</accession>
<dbReference type="AlphaFoldDB" id="A0A6L2L9J0"/>
<evidence type="ECO:0000313" key="1">
    <source>
        <dbReference type="EMBL" id="GEU57819.1"/>
    </source>
</evidence>
<protein>
    <submittedName>
        <fullName evidence="1">Uncharacterized protein</fullName>
    </submittedName>
</protein>
<reference evidence="1" key="1">
    <citation type="journal article" date="2019" name="Sci. Rep.">
        <title>Draft genome of Tanacetum cinerariifolium, the natural source of mosquito coil.</title>
        <authorList>
            <person name="Yamashiro T."/>
            <person name="Shiraishi A."/>
            <person name="Satake H."/>
            <person name="Nakayama K."/>
        </authorList>
    </citation>
    <scope>NUCLEOTIDE SEQUENCE</scope>
</reference>
<sequence>MEAQDSRTKLQDLLEMISVLKRLTLKLTELTSQFGLRKKYCLSLKNDMPPRDKSLDPSYRDYIELNDLNVPLELRRYQVDDLMPTIKEVVGYMDGYRDQDMGDVIFGEPFCKALCVETKRFKHLSNAQCSKIKPLLKDLAGKEINKVGEVSIIWNPMCVVVMLSKIPLEKPVEAILPDNTNYLFRYTFTPYHSVLV</sequence>
<comment type="caution">
    <text evidence="1">The sequence shown here is derived from an EMBL/GenBank/DDBJ whole genome shotgun (WGS) entry which is preliminary data.</text>
</comment>